<evidence type="ECO:0000313" key="12">
    <source>
        <dbReference type="EMBL" id="MEX1661946.1"/>
    </source>
</evidence>
<keyword evidence="13" id="KW-1185">Reference proteome</keyword>
<evidence type="ECO:0000256" key="8">
    <source>
        <dbReference type="ARBA" id="ARBA00022989"/>
    </source>
</evidence>
<gene>
    <name evidence="11" type="primary">ctaG</name>
    <name evidence="12" type="ORF">AB4874_09845</name>
</gene>
<evidence type="ECO:0000256" key="11">
    <source>
        <dbReference type="HAMAP-Rule" id="MF_00155"/>
    </source>
</evidence>
<reference evidence="12 13" key="1">
    <citation type="journal article" date="2011" name="Int. J. Syst. Evol. Microbiol.">
        <title>Zhongshania antarctica gen. nov., sp. nov. and Zhongshania guokunii sp. nov., gammaproteobacteria respectively isolated from coastal attached (fast) ice and surface seawater of the Antarctic.</title>
        <authorList>
            <person name="Li H.J."/>
            <person name="Zhang X.Y."/>
            <person name="Chen C.X."/>
            <person name="Zhang Y.J."/>
            <person name="Gao Z.M."/>
            <person name="Yu Y."/>
            <person name="Chen X.L."/>
            <person name="Chen B."/>
            <person name="Zhang Y.Z."/>
        </authorList>
    </citation>
    <scope>NUCLEOTIDE SEQUENCE [LARGE SCALE GENOMIC DNA]</scope>
    <source>
        <strain evidence="12 13">15-R06ZXC-3</strain>
    </source>
</reference>
<keyword evidence="5 11" id="KW-1003">Cell membrane</keyword>
<evidence type="ECO:0000256" key="6">
    <source>
        <dbReference type="ARBA" id="ARBA00022692"/>
    </source>
</evidence>
<dbReference type="HAMAP" id="MF_00155">
    <property type="entry name" value="CtaG"/>
    <property type="match status" value="1"/>
</dbReference>
<organism evidence="12 13">
    <name type="scientific">Thioclava arctica</name>
    <dbReference type="NCBI Taxonomy" id="3238301"/>
    <lineage>
        <taxon>Bacteria</taxon>
        <taxon>Pseudomonadati</taxon>
        <taxon>Pseudomonadota</taxon>
        <taxon>Alphaproteobacteria</taxon>
        <taxon>Rhodobacterales</taxon>
        <taxon>Paracoccaceae</taxon>
        <taxon>Thioclava</taxon>
    </lineage>
</organism>
<evidence type="ECO:0000256" key="9">
    <source>
        <dbReference type="ARBA" id="ARBA00023008"/>
    </source>
</evidence>
<sequence length="196" mass="21770">MSQSPQQQSNTRVVLSLLALVVVMGAGAWAAVPFYNWFCKTTGYGGTTNVAEKLPDHVLDREITVRFDANVARDMPWEFKPVKTEMKLKIGQNGLAFYEAYNPTDRVVAGTASYNVSPDVAGYYFDKIQCFCFTEQVLQPGERVQMPVSFFVDPEIVNDADAKRINSLTLSYTFYETELPEQHAATSQADAAGTVN</sequence>
<proteinExistence type="inferred from homology"/>
<name>A0ABV3TK39_9RHOB</name>
<dbReference type="Proteomes" id="UP001557465">
    <property type="component" value="Unassembled WGS sequence"/>
</dbReference>
<accession>A0ABV3TK39</accession>
<comment type="function">
    <text evidence="1 11">Exerts its effect at some terminal stage of cytochrome c oxidase synthesis, probably by being involved in the insertion of the copper B into subunit I.</text>
</comment>
<keyword evidence="10 11" id="KW-0472">Membrane</keyword>
<evidence type="ECO:0000313" key="13">
    <source>
        <dbReference type="Proteomes" id="UP001557465"/>
    </source>
</evidence>
<evidence type="ECO:0000256" key="4">
    <source>
        <dbReference type="ARBA" id="ARBA00015384"/>
    </source>
</evidence>
<dbReference type="SUPFAM" id="SSF110111">
    <property type="entry name" value="Ctag/Cox11"/>
    <property type="match status" value="1"/>
</dbReference>
<feature type="topological domain" description="Periplasmic" evidence="11">
    <location>
        <begin position="32"/>
        <end position="196"/>
    </location>
</feature>
<protein>
    <recommendedName>
        <fullName evidence="4 11">Cytochrome c oxidase assembly protein CtaG</fullName>
    </recommendedName>
</protein>
<keyword evidence="9 11" id="KW-0186">Copper</keyword>
<dbReference type="Pfam" id="PF04442">
    <property type="entry name" value="CtaG_Cox11"/>
    <property type="match status" value="1"/>
</dbReference>
<dbReference type="RefSeq" id="WP_295536490.1">
    <property type="nucleotide sequence ID" value="NZ_JBFRYC010000005.1"/>
</dbReference>
<keyword evidence="7 11" id="KW-0735">Signal-anchor</keyword>
<keyword evidence="6 11" id="KW-0812">Transmembrane</keyword>
<comment type="caution">
    <text evidence="12">The sequence shown here is derived from an EMBL/GenBank/DDBJ whole genome shotgun (WGS) entry which is preliminary data.</text>
</comment>
<comment type="similarity">
    <text evidence="3 11">Belongs to the COX11/CtaG family.</text>
</comment>
<evidence type="ECO:0000256" key="10">
    <source>
        <dbReference type="ARBA" id="ARBA00023136"/>
    </source>
</evidence>
<feature type="topological domain" description="Cytoplasmic" evidence="11">
    <location>
        <begin position="1"/>
        <end position="9"/>
    </location>
</feature>
<dbReference type="EMBL" id="JBFRYC010000005">
    <property type="protein sequence ID" value="MEX1661946.1"/>
    <property type="molecule type" value="Genomic_DNA"/>
</dbReference>
<keyword evidence="11" id="KW-0997">Cell inner membrane</keyword>
<dbReference type="PANTHER" id="PTHR21320">
    <property type="entry name" value="CYTOCHROME C OXIDASE ASSEMBLY PROTEIN COX11-RELATED"/>
    <property type="match status" value="1"/>
</dbReference>
<evidence type="ECO:0000256" key="7">
    <source>
        <dbReference type="ARBA" id="ARBA00022968"/>
    </source>
</evidence>
<dbReference type="InterPro" id="IPR007533">
    <property type="entry name" value="Cyt_c_oxidase_assmbl_CtaG"/>
</dbReference>
<evidence type="ECO:0000256" key="2">
    <source>
        <dbReference type="ARBA" id="ARBA00004382"/>
    </source>
</evidence>
<evidence type="ECO:0000256" key="3">
    <source>
        <dbReference type="ARBA" id="ARBA00009620"/>
    </source>
</evidence>
<evidence type="ECO:0000256" key="1">
    <source>
        <dbReference type="ARBA" id="ARBA00004007"/>
    </source>
</evidence>
<dbReference type="PANTHER" id="PTHR21320:SF3">
    <property type="entry name" value="CYTOCHROME C OXIDASE ASSEMBLY PROTEIN COX11, MITOCHONDRIAL-RELATED"/>
    <property type="match status" value="1"/>
</dbReference>
<evidence type="ECO:0000256" key="5">
    <source>
        <dbReference type="ARBA" id="ARBA00022475"/>
    </source>
</evidence>
<dbReference type="PIRSF" id="PIRSF005413">
    <property type="entry name" value="COX11"/>
    <property type="match status" value="1"/>
</dbReference>
<comment type="subcellular location">
    <subcellularLocation>
        <location evidence="2 11">Cell inner membrane</location>
        <topology evidence="2 11">Single-pass type II membrane protein</topology>
        <orientation evidence="2 11">Periplasmic side</orientation>
    </subcellularLocation>
</comment>
<keyword evidence="8 11" id="KW-1133">Transmembrane helix</keyword>
<dbReference type="Gene3D" id="2.60.370.10">
    <property type="entry name" value="Ctag/Cox11"/>
    <property type="match status" value="1"/>
</dbReference>
<dbReference type="NCBIfam" id="NF003465">
    <property type="entry name" value="PRK05089.1"/>
    <property type="match status" value="1"/>
</dbReference>
<dbReference type="InterPro" id="IPR023471">
    <property type="entry name" value="CtaG/Cox11_dom_sf"/>
</dbReference>